<proteinExistence type="predicted"/>
<feature type="domain" description="C2H2-type" evidence="1">
    <location>
        <begin position="7"/>
        <end position="28"/>
    </location>
</feature>
<dbReference type="EMBL" id="CAJOBR010023723">
    <property type="protein sequence ID" value="CAF4956462.1"/>
    <property type="molecule type" value="Genomic_DNA"/>
</dbReference>
<dbReference type="PANTHER" id="PTHR21190:SF1">
    <property type="entry name" value="GH10077P"/>
    <property type="match status" value="1"/>
</dbReference>
<dbReference type="PROSITE" id="PS00028">
    <property type="entry name" value="ZINC_FINGER_C2H2_1"/>
    <property type="match status" value="1"/>
</dbReference>
<comment type="caution">
    <text evidence="2">The sequence shown here is derived from an EMBL/GenBank/DDBJ whole genome shotgun (WGS) entry which is preliminary data.</text>
</comment>
<evidence type="ECO:0000313" key="3">
    <source>
        <dbReference type="Proteomes" id="UP000663848"/>
    </source>
</evidence>
<name>A0A821YBY1_9BILA</name>
<dbReference type="PANTHER" id="PTHR21190">
    <property type="entry name" value="GH10077P"/>
    <property type="match status" value="1"/>
</dbReference>
<evidence type="ECO:0000313" key="2">
    <source>
        <dbReference type="EMBL" id="CAF4956462.1"/>
    </source>
</evidence>
<feature type="non-terminal residue" evidence="2">
    <location>
        <position position="1"/>
    </location>
</feature>
<reference evidence="2" key="1">
    <citation type="submission" date="2021-02" db="EMBL/GenBank/DDBJ databases">
        <authorList>
            <person name="Nowell W R."/>
        </authorList>
    </citation>
    <scope>NUCLEOTIDE SEQUENCE</scope>
</reference>
<organism evidence="2 3">
    <name type="scientific">Rotaria socialis</name>
    <dbReference type="NCBI Taxonomy" id="392032"/>
    <lineage>
        <taxon>Eukaryota</taxon>
        <taxon>Metazoa</taxon>
        <taxon>Spiralia</taxon>
        <taxon>Gnathifera</taxon>
        <taxon>Rotifera</taxon>
        <taxon>Eurotatoria</taxon>
        <taxon>Bdelloidea</taxon>
        <taxon>Philodinida</taxon>
        <taxon>Philodinidae</taxon>
        <taxon>Rotaria</taxon>
    </lineage>
</organism>
<dbReference type="Proteomes" id="UP000663848">
    <property type="component" value="Unassembled WGS sequence"/>
</dbReference>
<sequence>MADRVSCDICHKQVCNKYFLKTHKLKVHGVGPDPMVTSSSIPMTNSETTDDNIEQQQHSISSMDGSPLQLVVDEMNTSNAEPGVIPSPDTLTNSVNTFIGTNNNNNNNNNNITSNGLIEQATSSICEICSKSFPTKFLHVHMNNVHGIQQPPITLFNGTTNTPSSNKNILVTNTIKRPLTNGNLTGNNNVRLKQTPQVQLRVTCQ</sequence>
<accession>A0A821YBY1</accession>
<evidence type="ECO:0000259" key="1">
    <source>
        <dbReference type="PROSITE" id="PS00028"/>
    </source>
</evidence>
<dbReference type="SMART" id="SM00355">
    <property type="entry name" value="ZnF_C2H2"/>
    <property type="match status" value="2"/>
</dbReference>
<dbReference type="AlphaFoldDB" id="A0A821YBY1"/>
<protein>
    <recommendedName>
        <fullName evidence="1">C2H2-type domain-containing protein</fullName>
    </recommendedName>
</protein>
<dbReference type="InterPro" id="IPR013087">
    <property type="entry name" value="Znf_C2H2_type"/>
</dbReference>
<gene>
    <name evidence="2" type="ORF">QYT958_LOCUS33912</name>
</gene>